<keyword evidence="4" id="KW-0614">Plasmid</keyword>
<geneLocation type="plasmid" evidence="4">
    <name>unnamed</name>
</geneLocation>
<sequence>MNATATKKTAKTNYKTSSNSQPKEDKFITKILENLDKVKASEWETYTNFKFQEPRNLFTQKAYQGFNLLALYIDTLFNGYTSSFYATFNAISKAGGKLKKGSKGTVIEFFSFIYKDSETGKKYTYEELQNLSGDQLKKIVKIPCIKNYVVFNSNQIENIEEINLNISIDEPEELEFQNKENCESFVNSVIEKGNLVLEFVKKSTGAYSPRFDKIMMPEKRFFISEDKFYSTMFHEIIHWTGHESRLNRNLKDGFSDKEKYSFEELIAEMGSMLICLQNGISSELINSIRYLKGWSDTNKENRIENIKNAFIQSKKAKKYLENL</sequence>
<evidence type="ECO:0000259" key="3">
    <source>
        <dbReference type="Pfam" id="PF18818"/>
    </source>
</evidence>
<dbReference type="Pfam" id="PF18818">
    <property type="entry name" value="MPTase-PolyVal"/>
    <property type="match status" value="1"/>
</dbReference>
<organism evidence="4 5">
    <name type="scientific">Chryseobacterium taklimakanense</name>
    <dbReference type="NCBI Taxonomy" id="536441"/>
    <lineage>
        <taxon>Bacteria</taxon>
        <taxon>Pseudomonadati</taxon>
        <taxon>Bacteroidota</taxon>
        <taxon>Flavobacteriia</taxon>
        <taxon>Flavobacteriales</taxon>
        <taxon>Weeksellaceae</taxon>
        <taxon>Chryseobacterium group</taxon>
        <taxon>Chryseobacterium</taxon>
    </lineage>
</organism>
<dbReference type="GO" id="GO:0003697">
    <property type="term" value="F:single-stranded DNA binding"/>
    <property type="evidence" value="ECO:0007669"/>
    <property type="project" value="InterPro"/>
</dbReference>
<proteinExistence type="predicted"/>
<feature type="domain" description="N-terminal" evidence="2">
    <location>
        <begin position="25"/>
        <end position="151"/>
    </location>
</feature>
<evidence type="ECO:0000313" key="5">
    <source>
        <dbReference type="Proteomes" id="UP000282297"/>
    </source>
</evidence>
<accession>A0A3G8WYV7</accession>
<reference evidence="5" key="1">
    <citation type="submission" date="2018-11" db="EMBL/GenBank/DDBJ databases">
        <title>Proposal to divide the Flavobacteriaceae and reorganize its genera based on Amino Acid Identity values calculated from whole genome sequences.</title>
        <authorList>
            <person name="Nicholson A.C."/>
            <person name="Gulvik C.A."/>
            <person name="Whitney A.M."/>
            <person name="Humrighouse B.W."/>
            <person name="Bell M."/>
            <person name="Holmes B."/>
            <person name="Steigerwalt A.B."/>
            <person name="Villarma A."/>
            <person name="Sheth M."/>
            <person name="Batra D."/>
            <person name="Pryor J."/>
            <person name="Bernardet J.-F."/>
            <person name="Hugo C."/>
            <person name="Kampfer P."/>
            <person name="Newman J.D."/>
            <person name="McQuiston J.R."/>
        </authorList>
    </citation>
    <scope>NUCLEOTIDE SEQUENCE [LARGE SCALE GENOMIC DNA]</scope>
    <source>
        <strain evidence="5">H4753</strain>
        <plasmid evidence="5">unnamed</plasmid>
    </source>
</reference>
<dbReference type="Proteomes" id="UP000282297">
    <property type="component" value="Plasmid unnamed"/>
</dbReference>
<evidence type="ECO:0000313" key="4">
    <source>
        <dbReference type="EMBL" id="AZI21511.1"/>
    </source>
</evidence>
<feature type="domain" description="Polyvalent protein metallopeptidase" evidence="3">
    <location>
        <begin position="202"/>
        <end position="302"/>
    </location>
</feature>
<dbReference type="Pfam" id="PF08401">
    <property type="entry name" value="ArdcN"/>
    <property type="match status" value="1"/>
</dbReference>
<feature type="compositionally biased region" description="Low complexity" evidence="1">
    <location>
        <begin position="1"/>
        <end position="20"/>
    </location>
</feature>
<gene>
    <name evidence="4" type="ORF">EIH08_12430</name>
</gene>
<feature type="region of interest" description="Disordered" evidence="1">
    <location>
        <begin position="1"/>
        <end position="21"/>
    </location>
</feature>
<dbReference type="AlphaFoldDB" id="A0A3G8WYV7"/>
<dbReference type="RefSeq" id="WP_124785685.1">
    <property type="nucleotide sequence ID" value="NZ_CP034172.1"/>
</dbReference>
<dbReference type="EMBL" id="CP034172">
    <property type="protein sequence ID" value="AZI21511.1"/>
    <property type="molecule type" value="Genomic_DNA"/>
</dbReference>
<name>A0A3G8WYV7_9FLAO</name>
<dbReference type="InterPro" id="IPR013610">
    <property type="entry name" value="ArdC_N"/>
</dbReference>
<evidence type="ECO:0000256" key="1">
    <source>
        <dbReference type="SAM" id="MobiDB-lite"/>
    </source>
</evidence>
<evidence type="ECO:0000259" key="2">
    <source>
        <dbReference type="Pfam" id="PF08401"/>
    </source>
</evidence>
<dbReference type="InterPro" id="IPR041459">
    <property type="entry name" value="MPTase-PolyVal"/>
</dbReference>
<protein>
    <submittedName>
        <fullName evidence="4">DUF1738 domain-containing protein</fullName>
    </submittedName>
</protein>